<evidence type="ECO:0000256" key="8">
    <source>
        <dbReference type="ARBA" id="ARBA00023136"/>
    </source>
</evidence>
<feature type="transmembrane region" description="Helical" evidence="10">
    <location>
        <begin position="183"/>
        <end position="203"/>
    </location>
</feature>
<dbReference type="InterPro" id="IPR050303">
    <property type="entry name" value="GatZ_KbaZ_carbometab"/>
</dbReference>
<keyword evidence="5" id="KW-0598">Phosphotransferase system</keyword>
<comment type="subcellular location">
    <subcellularLocation>
        <location evidence="1">Cell membrane</location>
        <topology evidence="1">Multi-pass membrane protein</topology>
    </subcellularLocation>
</comment>
<accession>A0A4U9THH3</accession>
<feature type="region of interest" description="Disordered" evidence="9">
    <location>
        <begin position="248"/>
        <end position="268"/>
    </location>
</feature>
<keyword evidence="6 10" id="KW-0812">Transmembrane</keyword>
<dbReference type="InterPro" id="IPR004700">
    <property type="entry name" value="PTS_IIC_man"/>
</dbReference>
<dbReference type="GO" id="GO:0005886">
    <property type="term" value="C:plasma membrane"/>
    <property type="evidence" value="ECO:0007669"/>
    <property type="project" value="UniProtKB-SubCell"/>
</dbReference>
<feature type="transmembrane region" description="Helical" evidence="10">
    <location>
        <begin position="20"/>
        <end position="43"/>
    </location>
</feature>
<dbReference type="Pfam" id="PF03609">
    <property type="entry name" value="EII-Sor"/>
    <property type="match status" value="1"/>
</dbReference>
<evidence type="ECO:0000256" key="1">
    <source>
        <dbReference type="ARBA" id="ARBA00004651"/>
    </source>
</evidence>
<keyword evidence="3" id="KW-1003">Cell membrane</keyword>
<evidence type="ECO:0000256" key="6">
    <source>
        <dbReference type="ARBA" id="ARBA00022692"/>
    </source>
</evidence>
<dbReference type="PANTHER" id="PTHR32502">
    <property type="entry name" value="N-ACETYLGALACTOSAMINE PERMEASE II COMPONENT-RELATED"/>
    <property type="match status" value="1"/>
</dbReference>
<feature type="transmembrane region" description="Helical" evidence="10">
    <location>
        <begin position="142"/>
        <end position="163"/>
    </location>
</feature>
<keyword evidence="2" id="KW-0813">Transport</keyword>
<evidence type="ECO:0000256" key="3">
    <source>
        <dbReference type="ARBA" id="ARBA00022475"/>
    </source>
</evidence>
<organism evidence="11">
    <name type="scientific">Serratia fonticola</name>
    <dbReference type="NCBI Taxonomy" id="47917"/>
    <lineage>
        <taxon>Bacteria</taxon>
        <taxon>Pseudomonadati</taxon>
        <taxon>Pseudomonadota</taxon>
        <taxon>Gammaproteobacteria</taxon>
        <taxon>Enterobacterales</taxon>
        <taxon>Yersiniaceae</taxon>
        <taxon>Serratia</taxon>
    </lineage>
</organism>
<feature type="transmembrane region" description="Helical" evidence="10">
    <location>
        <begin position="210"/>
        <end position="239"/>
    </location>
</feature>
<evidence type="ECO:0000256" key="5">
    <source>
        <dbReference type="ARBA" id="ARBA00022683"/>
    </source>
</evidence>
<evidence type="ECO:0000256" key="10">
    <source>
        <dbReference type="SAM" id="Phobius"/>
    </source>
</evidence>
<evidence type="ECO:0000256" key="7">
    <source>
        <dbReference type="ARBA" id="ARBA00022989"/>
    </source>
</evidence>
<evidence type="ECO:0000256" key="2">
    <source>
        <dbReference type="ARBA" id="ARBA00022448"/>
    </source>
</evidence>
<name>A0A4U9THH3_SERFO</name>
<protein>
    <submittedName>
        <fullName evidence="11">PTS system N-acetylgalactosamine-specific EIIC component 1</fullName>
    </submittedName>
</protein>
<proteinExistence type="predicted"/>
<evidence type="ECO:0000256" key="4">
    <source>
        <dbReference type="ARBA" id="ARBA00022597"/>
    </source>
</evidence>
<dbReference type="GO" id="GO:0009401">
    <property type="term" value="P:phosphoenolpyruvate-dependent sugar phosphotransferase system"/>
    <property type="evidence" value="ECO:0007669"/>
    <property type="project" value="UniProtKB-KW"/>
</dbReference>
<dbReference type="PROSITE" id="PS51106">
    <property type="entry name" value="PTS_EIIC_TYPE_4"/>
    <property type="match status" value="1"/>
</dbReference>
<dbReference type="PANTHER" id="PTHR32502:SF8">
    <property type="entry name" value="N-ACETYLGALACTOSAMINE PERMEASE IIC COMPONENT 1"/>
    <property type="match status" value="1"/>
</dbReference>
<dbReference type="EMBL" id="CABEEZ010000016">
    <property type="protein sequence ID" value="VTR17929.1"/>
    <property type="molecule type" value="Genomic_DNA"/>
</dbReference>
<sequence length="291" mass="31514">MDNLTVAICMGLYYWFARLRLGYTLSGMLVQPIAIAVFVGFLLGDMKTAMIIGAGMQLVYLGVTSTPGGNVPSDPALAACIALPIAVKAGMDPNLAIALAIPFGVIGVFVDQLRRTVNAVWVHMADKHAEEANISGIMRCAFLYPALLGLVIRFPVVFAANYFGQGVVEKFLALMPHWLTHSFEIMGGILPALGFAITIMVIGKKSLLPYFIAGFFAVLYLKVDIMAMAIFGTCAAFLVKTWPKVREPDHEQRHHATRTGGKSTANQRADQAGHHQGLVYLLAGSRSFQLL</sequence>
<reference evidence="11" key="1">
    <citation type="submission" date="2019-05" db="EMBL/GenBank/DDBJ databases">
        <authorList>
            <consortium name="Pathogen Informatics"/>
        </authorList>
    </citation>
    <scope>NUCLEOTIDE SEQUENCE [LARGE SCALE GENOMIC DNA]</scope>
    <source>
        <strain evidence="11">NCTC12965</strain>
    </source>
</reference>
<keyword evidence="7 10" id="KW-1133">Transmembrane helix</keyword>
<keyword evidence="8 10" id="KW-0472">Membrane</keyword>
<keyword evidence="4" id="KW-0762">Sugar transport</keyword>
<evidence type="ECO:0000256" key="9">
    <source>
        <dbReference type="SAM" id="MobiDB-lite"/>
    </source>
</evidence>
<dbReference type="AlphaFoldDB" id="A0A4U9THH3"/>
<gene>
    <name evidence="11" type="primary">agaC_1</name>
    <name evidence="11" type="ORF">NCTC12965_00484</name>
</gene>
<evidence type="ECO:0000313" key="11">
    <source>
        <dbReference type="EMBL" id="VTR17929.1"/>
    </source>
</evidence>